<protein>
    <submittedName>
        <fullName evidence="1">Uncharacterized protein</fullName>
    </submittedName>
</protein>
<dbReference type="RefSeq" id="XP_009529896.1">
    <property type="nucleotide sequence ID" value="XM_009531601.1"/>
</dbReference>
<dbReference type="PANTHER" id="PTHR44566">
    <property type="entry name" value="TRANSDUCIN/WD40 REPEAT-LIKE SUPERFAMILY PROTEIN"/>
    <property type="match status" value="1"/>
</dbReference>
<evidence type="ECO:0000313" key="3">
    <source>
        <dbReference type="Proteomes" id="UP000002640"/>
    </source>
</evidence>
<dbReference type="SUPFAM" id="SSF50978">
    <property type="entry name" value="WD40 repeat-like"/>
    <property type="match status" value="1"/>
</dbReference>
<dbReference type="GeneID" id="20658746"/>
<dbReference type="AlphaFoldDB" id="G5AJC6"/>
<keyword evidence="3" id="KW-1185">Reference proteome</keyword>
<reference evidence="1 3" key="1">
    <citation type="journal article" date="2006" name="Science">
        <title>Phytophthora genome sequences uncover evolutionary origins and mechanisms of pathogenesis.</title>
        <authorList>
            <person name="Tyler B.M."/>
            <person name="Tripathy S."/>
            <person name="Zhang X."/>
            <person name="Dehal P."/>
            <person name="Jiang R.H."/>
            <person name="Aerts A."/>
            <person name="Arredondo F.D."/>
            <person name="Baxter L."/>
            <person name="Bensasson D."/>
            <person name="Beynon J.L."/>
            <person name="Chapman J."/>
            <person name="Damasceno C.M."/>
            <person name="Dorrance A.E."/>
            <person name="Dou D."/>
            <person name="Dickerman A.W."/>
            <person name="Dubchak I.L."/>
            <person name="Garbelotto M."/>
            <person name="Gijzen M."/>
            <person name="Gordon S.G."/>
            <person name="Govers F."/>
            <person name="Grunwald N.J."/>
            <person name="Huang W."/>
            <person name="Ivors K.L."/>
            <person name="Jones R.W."/>
            <person name="Kamoun S."/>
            <person name="Krampis K."/>
            <person name="Lamour K.H."/>
            <person name="Lee M.K."/>
            <person name="McDonald W.H."/>
            <person name="Medina M."/>
            <person name="Meijer H.J."/>
            <person name="Nordberg E.K."/>
            <person name="Maclean D.J."/>
            <person name="Ospina-Giraldo M.D."/>
            <person name="Morris P.F."/>
            <person name="Phuntumart V."/>
            <person name="Putnam N.H."/>
            <person name="Rash S."/>
            <person name="Rose J.K."/>
            <person name="Sakihama Y."/>
            <person name="Salamov A.A."/>
            <person name="Savidor A."/>
            <person name="Scheuring C.F."/>
            <person name="Smith B.M."/>
            <person name="Sobral B.W."/>
            <person name="Terry A."/>
            <person name="Torto-Alalibo T.A."/>
            <person name="Win J."/>
            <person name="Xu Z."/>
            <person name="Zhang H."/>
            <person name="Grigoriev I.V."/>
            <person name="Rokhsar D.S."/>
            <person name="Boore J.L."/>
        </authorList>
    </citation>
    <scope>NUCLEOTIDE SEQUENCE [LARGE SCALE GENOMIC DNA]</scope>
    <source>
        <strain evidence="1 3">P6497</strain>
    </source>
</reference>
<organism evidence="3">
    <name type="scientific">Phytophthora sojae (strain P6497)</name>
    <name type="common">Soybean stem and root rot agent</name>
    <name type="synonym">Phytophthora megasperma f. sp. glycines</name>
    <dbReference type="NCBI Taxonomy" id="1094619"/>
    <lineage>
        <taxon>Eukaryota</taxon>
        <taxon>Sar</taxon>
        <taxon>Stramenopiles</taxon>
        <taxon>Oomycota</taxon>
        <taxon>Peronosporomycetes</taxon>
        <taxon>Peronosporales</taxon>
        <taxon>Peronosporaceae</taxon>
        <taxon>Phytophthora</taxon>
    </lineage>
</organism>
<dbReference type="EMBL" id="JH159155">
    <property type="protein sequence ID" value="EGZ16147.1"/>
    <property type="molecule type" value="Genomic_DNA"/>
</dbReference>
<evidence type="ECO:0000313" key="2">
    <source>
        <dbReference type="EMBL" id="EGZ16147.1"/>
    </source>
</evidence>
<evidence type="ECO:0000313" key="1">
    <source>
        <dbReference type="EMBL" id="EGZ04370.1"/>
    </source>
</evidence>
<proteinExistence type="predicted"/>
<reference evidence="1" key="2">
    <citation type="submission" date="2011-09" db="EMBL/GenBank/DDBJ databases">
        <authorList>
            <consortium name="US DOE Joint Genome Institute (JGI-PGF)"/>
            <person name="Aerts A."/>
            <person name="Grimwood J."/>
            <person name="Schmutz J."/>
            <person name="Lucas S."/>
            <person name="Hammon N."/>
            <person name="Glavina del Rio T."/>
            <person name="Dalin E."/>
            <person name="Tice H."/>
            <person name="Pitluck S."/>
            <person name="Dehal P."/>
            <person name="Chapman J."/>
            <person name="Putman N.H."/>
            <person name="Salamov A.A."/>
            <person name="Terry A."/>
            <person name="Rokhsar D.S."/>
            <person name="Boore J.L."/>
            <person name="Tripathy S."/>
            <person name="Tyler B.M."/>
            <person name="Grigoriev I.V."/>
        </authorList>
    </citation>
    <scope>NUCLEOTIDE SEQUENCE</scope>
    <source>
        <strain evidence="1">P6497</strain>
    </source>
</reference>
<dbReference type="GeneID" id="20662287"/>
<dbReference type="KEGG" id="psoj:PHYSODRAFT_536553"/>
<dbReference type="SMR" id="G5AJC6"/>
<dbReference type="KEGG" id="psoj:PHYSODRAFT_507382"/>
<dbReference type="STRING" id="1094619.G5AJC6"/>
<sequence length="291" mass="32479">MDATVRVWKCSAEERERSRRELTHHSLGVKRAKWSLDGRQILSGGYDGLACCVDTETGQTQQELRRPDTAIPSARIERITSACFHPVEPKSLLLGTDQGKIYCHDLREKNPLHAVTTYTKSFGDVHDLLFLGDEGQRFVSSAGVMQRDASNQTLLVWDWRSATLLYDRLDGNILAHSCLRAHPNRPYFVAQCTGSYATLYSSSAPYKCLKGPSVGGRRPPLRFSGGHQVDGYSIQCSFSRDGELWATGDSSGRVAVYRTAGKRELMDSFQLYERRTACICADSAGDIDLFR</sequence>
<accession>G5AJC6</accession>
<dbReference type="InterPro" id="IPR015943">
    <property type="entry name" value="WD40/YVTN_repeat-like_dom_sf"/>
</dbReference>
<dbReference type="SMART" id="SM00320">
    <property type="entry name" value="WD40"/>
    <property type="match status" value="3"/>
</dbReference>
<dbReference type="Gene3D" id="2.130.10.10">
    <property type="entry name" value="YVTN repeat-like/Quinoprotein amine dehydrogenase"/>
    <property type="match status" value="1"/>
</dbReference>
<dbReference type="RefSeq" id="XP_009540177.1">
    <property type="nucleotide sequence ID" value="XM_009541882.1"/>
</dbReference>
<dbReference type="Proteomes" id="UP000002640">
    <property type="component" value="Unassembled WGS sequence"/>
</dbReference>
<dbReference type="EMBL" id="JH159198">
    <property type="protein sequence ID" value="EGZ04370.1"/>
    <property type="molecule type" value="Genomic_DNA"/>
</dbReference>
<dbReference type="InterPro" id="IPR001680">
    <property type="entry name" value="WD40_rpt"/>
</dbReference>
<dbReference type="Pfam" id="PF00400">
    <property type="entry name" value="WD40"/>
    <property type="match status" value="1"/>
</dbReference>
<dbReference type="InParanoid" id="G5AJC6"/>
<dbReference type="PANTHER" id="PTHR44566:SF1">
    <property type="entry name" value="WD REPEAT-CONTAINING PROTEIN 25"/>
    <property type="match status" value="1"/>
</dbReference>
<dbReference type="InterPro" id="IPR036322">
    <property type="entry name" value="WD40_repeat_dom_sf"/>
</dbReference>
<name>G5AJC6_PHYSP</name>
<dbReference type="InterPro" id="IPR053053">
    <property type="entry name" value="WD_repeat_protein"/>
</dbReference>
<gene>
    <name evidence="2" type="ORF">PHYSODRAFT_507382</name>
    <name evidence="1" type="ORF">PHYSODRAFT_536553</name>
</gene>